<organism evidence="2 3">
    <name type="scientific">Nesidiocoris tenuis</name>
    <dbReference type="NCBI Taxonomy" id="355587"/>
    <lineage>
        <taxon>Eukaryota</taxon>
        <taxon>Metazoa</taxon>
        <taxon>Ecdysozoa</taxon>
        <taxon>Arthropoda</taxon>
        <taxon>Hexapoda</taxon>
        <taxon>Insecta</taxon>
        <taxon>Pterygota</taxon>
        <taxon>Neoptera</taxon>
        <taxon>Paraneoptera</taxon>
        <taxon>Hemiptera</taxon>
        <taxon>Heteroptera</taxon>
        <taxon>Panheteroptera</taxon>
        <taxon>Cimicomorpha</taxon>
        <taxon>Miridae</taxon>
        <taxon>Dicyphina</taxon>
        <taxon>Nesidiocoris</taxon>
    </lineage>
</organism>
<proteinExistence type="predicted"/>
<evidence type="ECO:0000313" key="3">
    <source>
        <dbReference type="Proteomes" id="UP000479000"/>
    </source>
</evidence>
<feature type="compositionally biased region" description="Basic and acidic residues" evidence="1">
    <location>
        <begin position="229"/>
        <end position="239"/>
    </location>
</feature>
<sequence length="245" mass="28021">MFLHQCQTRNILDGASIRRPPDPKTDTSIKLQYTYFIAQSKLALKPKRVTLGCLWHDNNYCYYLNIPPLFPLETPISTFWPRWILSSPTPYSTAMFFTVAVLTACWKEEQQQQAQFLHDSKQDCGTMFCALEPIKDSENFAGFETPGITSATQTDGMLPTHSQSFWQLSLCAGRSMQSKFNFKIEPWKRMKYTIGKTSVSTGSVCIEGKYPRNKKNAGVEIKAQNKQRARGEKELEKKGRGPRQK</sequence>
<name>A0A6H5GN13_9HEMI</name>
<dbReference type="AlphaFoldDB" id="A0A6H5GN13"/>
<accession>A0A6H5GN13</accession>
<dbReference type="Proteomes" id="UP000479000">
    <property type="component" value="Unassembled WGS sequence"/>
</dbReference>
<dbReference type="EMBL" id="CADCXU010015041">
    <property type="protein sequence ID" value="CAB0004485.1"/>
    <property type="molecule type" value="Genomic_DNA"/>
</dbReference>
<feature type="region of interest" description="Disordered" evidence="1">
    <location>
        <begin position="216"/>
        <end position="245"/>
    </location>
</feature>
<gene>
    <name evidence="2" type="ORF">NTEN_LOCUS9962</name>
</gene>
<evidence type="ECO:0000313" key="2">
    <source>
        <dbReference type="EMBL" id="CAB0004485.1"/>
    </source>
</evidence>
<reference evidence="2 3" key="1">
    <citation type="submission" date="2020-02" db="EMBL/GenBank/DDBJ databases">
        <authorList>
            <person name="Ferguson B K."/>
        </authorList>
    </citation>
    <scope>NUCLEOTIDE SEQUENCE [LARGE SCALE GENOMIC DNA]</scope>
</reference>
<keyword evidence="3" id="KW-1185">Reference proteome</keyword>
<evidence type="ECO:0000256" key="1">
    <source>
        <dbReference type="SAM" id="MobiDB-lite"/>
    </source>
</evidence>
<protein>
    <submittedName>
        <fullName evidence="2">Uncharacterized protein</fullName>
    </submittedName>
</protein>
<feature type="non-terminal residue" evidence="2">
    <location>
        <position position="245"/>
    </location>
</feature>